<comment type="caution">
    <text evidence="2">The sequence shown here is derived from an EMBL/GenBank/DDBJ whole genome shotgun (WGS) entry which is preliminary data.</text>
</comment>
<organism evidence="2 3">
    <name type="scientific">Patellaria atrata CBS 101060</name>
    <dbReference type="NCBI Taxonomy" id="1346257"/>
    <lineage>
        <taxon>Eukaryota</taxon>
        <taxon>Fungi</taxon>
        <taxon>Dikarya</taxon>
        <taxon>Ascomycota</taxon>
        <taxon>Pezizomycotina</taxon>
        <taxon>Dothideomycetes</taxon>
        <taxon>Dothideomycetes incertae sedis</taxon>
        <taxon>Patellariales</taxon>
        <taxon>Patellariaceae</taxon>
        <taxon>Patellaria</taxon>
    </lineage>
</organism>
<evidence type="ECO:0000313" key="3">
    <source>
        <dbReference type="Proteomes" id="UP000799429"/>
    </source>
</evidence>
<dbReference type="EMBL" id="MU006090">
    <property type="protein sequence ID" value="KAF2841889.1"/>
    <property type="molecule type" value="Genomic_DNA"/>
</dbReference>
<accession>A0A9P4VVP4</accession>
<sequence>MKVLALLSVSAAVLVGQAAASLNCTVTAPTVTQRYCEWEGCQVFATAVANKTIHAGCRADCSTNEDPWFQLYDGSFLRTNELSGCRYHCLPYAITGKPLPLTPLSSTLSIPKQEYFLLFQGLPYCWEERNLPSPTNCAASSSSGLASAIPAYGTLGPEPPPFGNQGPCSLDTRAPFRAVMTPAPRMVEWKA</sequence>
<feature type="chain" id="PRO_5040194292" description="Secreted protein" evidence="1">
    <location>
        <begin position="21"/>
        <end position="191"/>
    </location>
</feature>
<dbReference type="Proteomes" id="UP000799429">
    <property type="component" value="Unassembled WGS sequence"/>
</dbReference>
<reference evidence="2" key="1">
    <citation type="journal article" date="2020" name="Stud. Mycol.">
        <title>101 Dothideomycetes genomes: a test case for predicting lifestyles and emergence of pathogens.</title>
        <authorList>
            <person name="Haridas S."/>
            <person name="Albert R."/>
            <person name="Binder M."/>
            <person name="Bloem J."/>
            <person name="Labutti K."/>
            <person name="Salamov A."/>
            <person name="Andreopoulos B."/>
            <person name="Baker S."/>
            <person name="Barry K."/>
            <person name="Bills G."/>
            <person name="Bluhm B."/>
            <person name="Cannon C."/>
            <person name="Castanera R."/>
            <person name="Culley D."/>
            <person name="Daum C."/>
            <person name="Ezra D."/>
            <person name="Gonzalez J."/>
            <person name="Henrissat B."/>
            <person name="Kuo A."/>
            <person name="Liang C."/>
            <person name="Lipzen A."/>
            <person name="Lutzoni F."/>
            <person name="Magnuson J."/>
            <person name="Mondo S."/>
            <person name="Nolan M."/>
            <person name="Ohm R."/>
            <person name="Pangilinan J."/>
            <person name="Park H.-J."/>
            <person name="Ramirez L."/>
            <person name="Alfaro M."/>
            <person name="Sun H."/>
            <person name="Tritt A."/>
            <person name="Yoshinaga Y."/>
            <person name="Zwiers L.-H."/>
            <person name="Turgeon B."/>
            <person name="Goodwin S."/>
            <person name="Spatafora J."/>
            <person name="Crous P."/>
            <person name="Grigoriev I."/>
        </authorList>
    </citation>
    <scope>NUCLEOTIDE SEQUENCE</scope>
    <source>
        <strain evidence="2">CBS 101060</strain>
    </source>
</reference>
<evidence type="ECO:0008006" key="4">
    <source>
        <dbReference type="Google" id="ProtNLM"/>
    </source>
</evidence>
<dbReference type="AlphaFoldDB" id="A0A9P4VVP4"/>
<proteinExistence type="predicted"/>
<evidence type="ECO:0000256" key="1">
    <source>
        <dbReference type="SAM" id="SignalP"/>
    </source>
</evidence>
<protein>
    <recommendedName>
        <fullName evidence="4">Secreted protein</fullName>
    </recommendedName>
</protein>
<evidence type="ECO:0000313" key="2">
    <source>
        <dbReference type="EMBL" id="KAF2841889.1"/>
    </source>
</evidence>
<dbReference type="OrthoDB" id="3926513at2759"/>
<keyword evidence="3" id="KW-1185">Reference proteome</keyword>
<gene>
    <name evidence="2" type="ORF">M501DRAFT_1013273</name>
</gene>
<feature type="signal peptide" evidence="1">
    <location>
        <begin position="1"/>
        <end position="20"/>
    </location>
</feature>
<keyword evidence="1" id="KW-0732">Signal</keyword>
<name>A0A9P4VVP4_9PEZI</name>